<keyword evidence="2" id="KW-0325">Glycoprotein</keyword>
<dbReference type="CDD" id="cd00112">
    <property type="entry name" value="LDLa"/>
    <property type="match status" value="1"/>
</dbReference>
<dbReference type="EMBL" id="HACG01004760">
    <property type="protein sequence ID" value="CEK51625.1"/>
    <property type="molecule type" value="Transcribed_RNA"/>
</dbReference>
<feature type="non-terminal residue" evidence="4">
    <location>
        <position position="91"/>
    </location>
</feature>
<feature type="disulfide bond" evidence="3">
    <location>
        <begin position="16"/>
        <end position="28"/>
    </location>
</feature>
<dbReference type="FunFam" id="4.10.400.10:FF:000065">
    <property type="entry name" value="Transmembrane protease serine 7"/>
    <property type="match status" value="1"/>
</dbReference>
<dbReference type="InterPro" id="IPR036055">
    <property type="entry name" value="LDL_receptor-like_sf"/>
</dbReference>
<dbReference type="SUPFAM" id="SSF57424">
    <property type="entry name" value="LDL receptor-like module"/>
    <property type="match status" value="1"/>
</dbReference>
<evidence type="ECO:0000256" key="3">
    <source>
        <dbReference type="PROSITE-ProRule" id="PRU00124"/>
    </source>
</evidence>
<gene>
    <name evidence="4" type="primary">ORF13919</name>
</gene>
<organism evidence="4">
    <name type="scientific">Arion vulgaris</name>
    <dbReference type="NCBI Taxonomy" id="1028688"/>
    <lineage>
        <taxon>Eukaryota</taxon>
        <taxon>Metazoa</taxon>
        <taxon>Spiralia</taxon>
        <taxon>Lophotrochozoa</taxon>
        <taxon>Mollusca</taxon>
        <taxon>Gastropoda</taxon>
        <taxon>Heterobranchia</taxon>
        <taxon>Euthyneura</taxon>
        <taxon>Panpulmonata</taxon>
        <taxon>Eupulmonata</taxon>
        <taxon>Stylommatophora</taxon>
        <taxon>Helicina</taxon>
        <taxon>Arionoidea</taxon>
        <taxon>Arionidae</taxon>
        <taxon>Arion</taxon>
    </lineage>
</organism>
<keyword evidence="1 3" id="KW-1015">Disulfide bond</keyword>
<evidence type="ECO:0000256" key="2">
    <source>
        <dbReference type="ARBA" id="ARBA00023180"/>
    </source>
</evidence>
<dbReference type="Gene3D" id="4.10.400.10">
    <property type="entry name" value="Low-density Lipoprotein Receptor"/>
    <property type="match status" value="1"/>
</dbReference>
<sequence length="91" mass="10244">CNMTTTSTTTPRPSICPRYSYKCRNGYCIGWEDVCNGINDCGDLSDETDCSRHLSTATPPTWLTNTTHLCNYMEFFCPAENRCLSTPLKCD</sequence>
<dbReference type="AlphaFoldDB" id="A0A0B6Y830"/>
<proteinExistence type="predicted"/>
<dbReference type="Pfam" id="PF00057">
    <property type="entry name" value="Ldl_recept_a"/>
    <property type="match status" value="1"/>
</dbReference>
<evidence type="ECO:0000256" key="1">
    <source>
        <dbReference type="ARBA" id="ARBA00023157"/>
    </source>
</evidence>
<dbReference type="SMART" id="SM00192">
    <property type="entry name" value="LDLa"/>
    <property type="match status" value="1"/>
</dbReference>
<evidence type="ECO:0000313" key="4">
    <source>
        <dbReference type="EMBL" id="CEK51625.1"/>
    </source>
</evidence>
<dbReference type="InterPro" id="IPR023415">
    <property type="entry name" value="LDLR_class-A_CS"/>
</dbReference>
<dbReference type="PROSITE" id="PS50068">
    <property type="entry name" value="LDLRA_2"/>
    <property type="match status" value="1"/>
</dbReference>
<protein>
    <submittedName>
        <fullName evidence="4">Uncharacterized protein</fullName>
    </submittedName>
</protein>
<feature type="disulfide bond" evidence="3">
    <location>
        <begin position="35"/>
        <end position="50"/>
    </location>
</feature>
<dbReference type="PROSITE" id="PS01209">
    <property type="entry name" value="LDLRA_1"/>
    <property type="match status" value="1"/>
</dbReference>
<feature type="non-terminal residue" evidence="4">
    <location>
        <position position="1"/>
    </location>
</feature>
<name>A0A0B6Y830_9EUPU</name>
<feature type="disulfide bond" evidence="3">
    <location>
        <begin position="23"/>
        <end position="41"/>
    </location>
</feature>
<reference evidence="4" key="1">
    <citation type="submission" date="2014-12" db="EMBL/GenBank/DDBJ databases">
        <title>Insight into the proteome of Arion vulgaris.</title>
        <authorList>
            <person name="Aradska J."/>
            <person name="Bulat T."/>
            <person name="Smidak R."/>
            <person name="Sarate P."/>
            <person name="Gangsoo J."/>
            <person name="Sialana F."/>
            <person name="Bilban M."/>
            <person name="Lubec G."/>
        </authorList>
    </citation>
    <scope>NUCLEOTIDE SEQUENCE</scope>
    <source>
        <tissue evidence="4">Skin</tissue>
    </source>
</reference>
<dbReference type="InterPro" id="IPR002172">
    <property type="entry name" value="LDrepeatLR_classA_rpt"/>
</dbReference>
<accession>A0A0B6Y830</accession>